<gene>
    <name evidence="7" type="ORF">H9761_00190</name>
</gene>
<feature type="signal peptide" evidence="6">
    <location>
        <begin position="1"/>
        <end position="20"/>
    </location>
</feature>
<keyword evidence="3" id="KW-0813">Transport</keyword>
<accession>A0A9D2NCY3</accession>
<dbReference type="SUPFAM" id="SSF53850">
    <property type="entry name" value="Periplasmic binding protein-like II"/>
    <property type="match status" value="1"/>
</dbReference>
<sequence length="588" mass="64992">MKKKLRNKKILSLFMSGAVAASLLAGCGSRDAGSAGVSAAATEEADAESAAAGGEREEETFTHDPVLNEPGAEPLCREQVVITIGIPANTNIEDYDTNYYTLLLEEKANVDIQFVTYTSADATEKLRVQIAGGEKLPDIILWGQDEAEMMEWGADGYFIPLEQYFENSSYYTTDIYADYQEKGLDILGLSTTSDGHIWQFPGLTDSLTNPTGAKLWIYEPWLEAVGMTREDIADVDGFYEMLVAFKTQDPNGNGVADEIPLMGSVLDQTDNQPWVYLMNAFQPTTVARQFLVSENGQLSASFTTDEFKEGVKYISRLVQEGLYDPVSFTQDNASFRSILNAAGDQLVGCFAYTSTSLITADHPSKNDWILVDPLIGADGYCSTAYAPDIPVGMAAISADCEHPEVAFRLMDLMCSEYMSIVNRYGEEGVNWMFAEDAKEEYPDADWSVTYGEYPPYILDFNSVWNTMGNAHWMEAGPHIRTAEISGGYFAASVATGIGQAYIAELAEHHDNYMAAIPAEPITKIQYASPDEQTEAAEIYTELYDYVTEMISAWFTGTSDVEDDWNTYLDTLEEIGLSDWLELNQKGWG</sequence>
<organism evidence="7 8">
    <name type="scientific">Candidatus Eisenbergiella merdavium</name>
    <dbReference type="NCBI Taxonomy" id="2838551"/>
    <lineage>
        <taxon>Bacteria</taxon>
        <taxon>Bacillati</taxon>
        <taxon>Bacillota</taxon>
        <taxon>Clostridia</taxon>
        <taxon>Lachnospirales</taxon>
        <taxon>Lachnospiraceae</taxon>
        <taxon>Eisenbergiella</taxon>
    </lineage>
</organism>
<evidence type="ECO:0000256" key="6">
    <source>
        <dbReference type="SAM" id="SignalP"/>
    </source>
</evidence>
<dbReference type="PANTHER" id="PTHR43649">
    <property type="entry name" value="ARABINOSE-BINDING PROTEIN-RELATED"/>
    <property type="match status" value="1"/>
</dbReference>
<evidence type="ECO:0000256" key="5">
    <source>
        <dbReference type="SAM" id="MobiDB-lite"/>
    </source>
</evidence>
<protein>
    <submittedName>
        <fullName evidence="7">Extracellular solute-binding protein</fullName>
    </submittedName>
</protein>
<comment type="similarity">
    <text evidence="2">Belongs to the bacterial solute-binding protein 1 family.</text>
</comment>
<evidence type="ECO:0000313" key="7">
    <source>
        <dbReference type="EMBL" id="HJC22107.1"/>
    </source>
</evidence>
<evidence type="ECO:0000256" key="3">
    <source>
        <dbReference type="ARBA" id="ARBA00022448"/>
    </source>
</evidence>
<dbReference type="PANTHER" id="PTHR43649:SF31">
    <property type="entry name" value="SN-GLYCEROL-3-PHOSPHATE-BINDING PERIPLASMIC PROTEIN UGPB"/>
    <property type="match status" value="1"/>
</dbReference>
<comment type="subcellular location">
    <subcellularLocation>
        <location evidence="1">Cell envelope</location>
    </subcellularLocation>
</comment>
<name>A0A9D2NCY3_9FIRM</name>
<feature type="region of interest" description="Disordered" evidence="5">
    <location>
        <begin position="38"/>
        <end position="71"/>
    </location>
</feature>
<dbReference type="EMBL" id="DWWS01000002">
    <property type="protein sequence ID" value="HJC22107.1"/>
    <property type="molecule type" value="Genomic_DNA"/>
</dbReference>
<dbReference type="PROSITE" id="PS51257">
    <property type="entry name" value="PROKAR_LIPOPROTEIN"/>
    <property type="match status" value="1"/>
</dbReference>
<evidence type="ECO:0000313" key="8">
    <source>
        <dbReference type="Proteomes" id="UP000823891"/>
    </source>
</evidence>
<comment type="caution">
    <text evidence="7">The sequence shown here is derived from an EMBL/GenBank/DDBJ whole genome shotgun (WGS) entry which is preliminary data.</text>
</comment>
<dbReference type="InterPro" id="IPR050490">
    <property type="entry name" value="Bact_solute-bd_prot1"/>
</dbReference>
<keyword evidence="4 6" id="KW-0732">Signal</keyword>
<dbReference type="AlphaFoldDB" id="A0A9D2NCY3"/>
<proteinExistence type="inferred from homology"/>
<feature type="compositionally biased region" description="Low complexity" evidence="5">
    <location>
        <begin position="38"/>
        <end position="53"/>
    </location>
</feature>
<dbReference type="Gene3D" id="3.40.190.10">
    <property type="entry name" value="Periplasmic binding protein-like II"/>
    <property type="match status" value="2"/>
</dbReference>
<dbReference type="Pfam" id="PF13416">
    <property type="entry name" value="SBP_bac_8"/>
    <property type="match status" value="1"/>
</dbReference>
<dbReference type="InterPro" id="IPR006059">
    <property type="entry name" value="SBP"/>
</dbReference>
<dbReference type="Proteomes" id="UP000823891">
    <property type="component" value="Unassembled WGS sequence"/>
</dbReference>
<reference evidence="7" key="2">
    <citation type="submission" date="2021-04" db="EMBL/GenBank/DDBJ databases">
        <authorList>
            <person name="Gilroy R."/>
        </authorList>
    </citation>
    <scope>NUCLEOTIDE SEQUENCE</scope>
    <source>
        <strain evidence="7">USAMLcec2-132</strain>
    </source>
</reference>
<evidence type="ECO:0000256" key="4">
    <source>
        <dbReference type="ARBA" id="ARBA00022729"/>
    </source>
</evidence>
<feature type="chain" id="PRO_5039269791" evidence="6">
    <location>
        <begin position="21"/>
        <end position="588"/>
    </location>
</feature>
<reference evidence="7" key="1">
    <citation type="journal article" date="2021" name="PeerJ">
        <title>Extensive microbial diversity within the chicken gut microbiome revealed by metagenomics and culture.</title>
        <authorList>
            <person name="Gilroy R."/>
            <person name="Ravi A."/>
            <person name="Getino M."/>
            <person name="Pursley I."/>
            <person name="Horton D.L."/>
            <person name="Alikhan N.F."/>
            <person name="Baker D."/>
            <person name="Gharbi K."/>
            <person name="Hall N."/>
            <person name="Watson M."/>
            <person name="Adriaenssens E.M."/>
            <person name="Foster-Nyarko E."/>
            <person name="Jarju S."/>
            <person name="Secka A."/>
            <person name="Antonio M."/>
            <person name="Oren A."/>
            <person name="Chaudhuri R.R."/>
            <person name="La Ragione R."/>
            <person name="Hildebrand F."/>
            <person name="Pallen M.J."/>
        </authorList>
    </citation>
    <scope>NUCLEOTIDE SEQUENCE</scope>
    <source>
        <strain evidence="7">USAMLcec2-132</strain>
    </source>
</reference>
<evidence type="ECO:0000256" key="1">
    <source>
        <dbReference type="ARBA" id="ARBA00004196"/>
    </source>
</evidence>
<evidence type="ECO:0000256" key="2">
    <source>
        <dbReference type="ARBA" id="ARBA00008520"/>
    </source>
</evidence>
<dbReference type="GO" id="GO:0030313">
    <property type="term" value="C:cell envelope"/>
    <property type="evidence" value="ECO:0007669"/>
    <property type="project" value="UniProtKB-SubCell"/>
</dbReference>